<dbReference type="EMBL" id="CM051406">
    <property type="protein sequence ID" value="KAJ4702852.1"/>
    <property type="molecule type" value="Genomic_DNA"/>
</dbReference>
<evidence type="ECO:0000313" key="2">
    <source>
        <dbReference type="Proteomes" id="UP001164539"/>
    </source>
</evidence>
<reference evidence="1 2" key="1">
    <citation type="journal article" date="2023" name="Science">
        <title>Complex scaffold remodeling in plant triterpene biosynthesis.</title>
        <authorList>
            <person name="De La Pena R."/>
            <person name="Hodgson H."/>
            <person name="Liu J.C."/>
            <person name="Stephenson M.J."/>
            <person name="Martin A.C."/>
            <person name="Owen C."/>
            <person name="Harkess A."/>
            <person name="Leebens-Mack J."/>
            <person name="Jimenez L.E."/>
            <person name="Osbourn A."/>
            <person name="Sattely E.S."/>
        </authorList>
    </citation>
    <scope>NUCLEOTIDE SEQUENCE [LARGE SCALE GENOMIC DNA]</scope>
    <source>
        <strain evidence="2">cv. JPN11</strain>
        <tissue evidence="1">Leaf</tissue>
    </source>
</reference>
<gene>
    <name evidence="1" type="ORF">OWV82_022838</name>
</gene>
<name>A0ACC1WVC3_MELAZ</name>
<keyword evidence="2" id="KW-1185">Reference proteome</keyword>
<accession>A0ACC1WVC3</accession>
<comment type="caution">
    <text evidence="1">The sequence shown here is derived from an EMBL/GenBank/DDBJ whole genome shotgun (WGS) entry which is preliminary data.</text>
</comment>
<dbReference type="Proteomes" id="UP001164539">
    <property type="component" value="Chromosome 13"/>
</dbReference>
<protein>
    <submittedName>
        <fullName evidence="1">Pentatricopeptide repeat</fullName>
    </submittedName>
</protein>
<evidence type="ECO:0000313" key="1">
    <source>
        <dbReference type="EMBL" id="KAJ4702852.1"/>
    </source>
</evidence>
<sequence>MPRGMYPTQFSNATVLSACAKLSSSFQGRWFHAEIEKDRYINDIFVGSALIDMIHGYGNEAVCLYKDMIASGFNADGITFVTILTACSHSGLVDAGNEIFNSMQQEHGVEPVLGHYTCMIDCLGRAGRFHEAEIVIDEIPCKDDPVVWEVLLSSCQVHVSKKGSRRTLPFRP</sequence>
<organism evidence="1 2">
    <name type="scientific">Melia azedarach</name>
    <name type="common">Chinaberry tree</name>
    <dbReference type="NCBI Taxonomy" id="155640"/>
    <lineage>
        <taxon>Eukaryota</taxon>
        <taxon>Viridiplantae</taxon>
        <taxon>Streptophyta</taxon>
        <taxon>Embryophyta</taxon>
        <taxon>Tracheophyta</taxon>
        <taxon>Spermatophyta</taxon>
        <taxon>Magnoliopsida</taxon>
        <taxon>eudicotyledons</taxon>
        <taxon>Gunneridae</taxon>
        <taxon>Pentapetalae</taxon>
        <taxon>rosids</taxon>
        <taxon>malvids</taxon>
        <taxon>Sapindales</taxon>
        <taxon>Meliaceae</taxon>
        <taxon>Melia</taxon>
    </lineage>
</organism>
<proteinExistence type="predicted"/>